<dbReference type="EMBL" id="KQ981953">
    <property type="protein sequence ID" value="KYN32386.1"/>
    <property type="molecule type" value="Genomic_DNA"/>
</dbReference>
<feature type="chain" id="PRO_5008271002" evidence="1">
    <location>
        <begin position="18"/>
        <end position="64"/>
    </location>
</feature>
<name>A0A195EW61_9HYME</name>
<protein>
    <submittedName>
        <fullName evidence="2">Uncharacterized protein</fullName>
    </submittedName>
</protein>
<feature type="signal peptide" evidence="1">
    <location>
        <begin position="1"/>
        <end position="17"/>
    </location>
</feature>
<gene>
    <name evidence="2" type="ORF">ALC56_13243</name>
</gene>
<reference evidence="2 3" key="1">
    <citation type="submission" date="2016-03" db="EMBL/GenBank/DDBJ databases">
        <title>Trachymyrmex septentrionalis WGS genome.</title>
        <authorList>
            <person name="Nygaard S."/>
            <person name="Hu H."/>
            <person name="Boomsma J."/>
            <person name="Zhang G."/>
        </authorList>
    </citation>
    <scope>NUCLEOTIDE SEQUENCE [LARGE SCALE GENOMIC DNA]</scope>
    <source>
        <strain evidence="2">Tsep2-gDNA-1</strain>
        <tissue evidence="2">Whole body</tissue>
    </source>
</reference>
<organism evidence="2 3">
    <name type="scientific">Trachymyrmex septentrionalis</name>
    <dbReference type="NCBI Taxonomy" id="34720"/>
    <lineage>
        <taxon>Eukaryota</taxon>
        <taxon>Metazoa</taxon>
        <taxon>Ecdysozoa</taxon>
        <taxon>Arthropoda</taxon>
        <taxon>Hexapoda</taxon>
        <taxon>Insecta</taxon>
        <taxon>Pterygota</taxon>
        <taxon>Neoptera</taxon>
        <taxon>Endopterygota</taxon>
        <taxon>Hymenoptera</taxon>
        <taxon>Apocrita</taxon>
        <taxon>Aculeata</taxon>
        <taxon>Formicoidea</taxon>
        <taxon>Formicidae</taxon>
        <taxon>Myrmicinae</taxon>
        <taxon>Trachymyrmex</taxon>
    </lineage>
</organism>
<sequence>MLAFLFAAALAVAKIHASQVTMDAKIRDDSDLSQTKATPPTHNLLSREGRWLVYAGVVSTSRVK</sequence>
<keyword evidence="1" id="KW-0732">Signal</keyword>
<evidence type="ECO:0000313" key="2">
    <source>
        <dbReference type="EMBL" id="KYN32386.1"/>
    </source>
</evidence>
<accession>A0A195EW61</accession>
<evidence type="ECO:0000256" key="1">
    <source>
        <dbReference type="SAM" id="SignalP"/>
    </source>
</evidence>
<proteinExistence type="predicted"/>
<dbReference type="AlphaFoldDB" id="A0A195EW61"/>
<dbReference type="Proteomes" id="UP000078541">
    <property type="component" value="Unassembled WGS sequence"/>
</dbReference>
<evidence type="ECO:0000313" key="3">
    <source>
        <dbReference type="Proteomes" id="UP000078541"/>
    </source>
</evidence>
<keyword evidence="3" id="KW-1185">Reference proteome</keyword>